<evidence type="ECO:0000313" key="1">
    <source>
        <dbReference type="EMBL" id="MBU5593071.1"/>
    </source>
</evidence>
<protein>
    <recommendedName>
        <fullName evidence="3">Phd_YefM</fullName>
    </recommendedName>
</protein>
<sequence>MMRKAGQVKNFLIKEDLLAYVTQDNKVFLIKNNKKPELVIENAKDYNKICFNNEKLFKNIFEQSDIIEVSNKKIMKKLCSILKRKP</sequence>
<gene>
    <name evidence="1" type="ORF">KQI89_15075</name>
</gene>
<evidence type="ECO:0000313" key="2">
    <source>
        <dbReference type="Proteomes" id="UP000736583"/>
    </source>
</evidence>
<proteinExistence type="predicted"/>
<accession>A0ABS6F3H8</accession>
<evidence type="ECO:0008006" key="3">
    <source>
        <dbReference type="Google" id="ProtNLM"/>
    </source>
</evidence>
<comment type="caution">
    <text evidence="1">The sequence shown here is derived from an EMBL/GenBank/DDBJ whole genome shotgun (WGS) entry which is preliminary data.</text>
</comment>
<dbReference type="EMBL" id="JAHLQL010000006">
    <property type="protein sequence ID" value="MBU5593071.1"/>
    <property type="molecule type" value="Genomic_DNA"/>
</dbReference>
<name>A0ABS6F3H8_9CLOT</name>
<organism evidence="1 2">
    <name type="scientific">Clostridium simiarum</name>
    <dbReference type="NCBI Taxonomy" id="2841506"/>
    <lineage>
        <taxon>Bacteria</taxon>
        <taxon>Bacillati</taxon>
        <taxon>Bacillota</taxon>
        <taxon>Clostridia</taxon>
        <taxon>Eubacteriales</taxon>
        <taxon>Clostridiaceae</taxon>
        <taxon>Clostridium</taxon>
    </lineage>
</organism>
<keyword evidence="2" id="KW-1185">Reference proteome</keyword>
<dbReference type="Proteomes" id="UP000736583">
    <property type="component" value="Unassembled WGS sequence"/>
</dbReference>
<reference evidence="1 2" key="1">
    <citation type="submission" date="2021-06" db="EMBL/GenBank/DDBJ databases">
        <authorList>
            <person name="Sun Q."/>
            <person name="Li D."/>
        </authorList>
    </citation>
    <scope>NUCLEOTIDE SEQUENCE [LARGE SCALE GENOMIC DNA]</scope>
    <source>
        <strain evidence="1 2">MSJ-4</strain>
    </source>
</reference>